<evidence type="ECO:0000313" key="3">
    <source>
        <dbReference type="Proteomes" id="UP000198629"/>
    </source>
</evidence>
<sequence length="78" mass="8636">MNNKENTTGSSESPEFSVQHSITHPLVSRERFADLTGLPLGVVIGFINKGYLPTYSIGKYSLVNIELLRKRCLESGHS</sequence>
<name>A0A1G9CLR8_9PROT</name>
<evidence type="ECO:0008006" key="4">
    <source>
        <dbReference type="Google" id="ProtNLM"/>
    </source>
</evidence>
<gene>
    <name evidence="2" type="ORF">SAMN05192566_1526</name>
</gene>
<feature type="region of interest" description="Disordered" evidence="1">
    <location>
        <begin position="1"/>
        <end position="21"/>
    </location>
</feature>
<dbReference type="Proteomes" id="UP000198629">
    <property type="component" value="Unassembled WGS sequence"/>
</dbReference>
<dbReference type="STRING" id="492660.SAMN05192566_1526"/>
<evidence type="ECO:0000313" key="2">
    <source>
        <dbReference type="EMBL" id="SDK52661.1"/>
    </source>
</evidence>
<dbReference type="RefSeq" id="WP_091471556.1">
    <property type="nucleotide sequence ID" value="NZ_FNFX01000003.1"/>
</dbReference>
<dbReference type="EMBL" id="FNFX01000003">
    <property type="protein sequence ID" value="SDK52661.1"/>
    <property type="molecule type" value="Genomic_DNA"/>
</dbReference>
<protein>
    <recommendedName>
        <fullName evidence="4">Helix-turn-helix domain-containing protein</fullName>
    </recommendedName>
</protein>
<keyword evidence="3" id="KW-1185">Reference proteome</keyword>
<organism evidence="2 3">
    <name type="scientific">Methylophilus rhizosphaerae</name>
    <dbReference type="NCBI Taxonomy" id="492660"/>
    <lineage>
        <taxon>Bacteria</taxon>
        <taxon>Pseudomonadati</taxon>
        <taxon>Pseudomonadota</taxon>
        <taxon>Betaproteobacteria</taxon>
        <taxon>Nitrosomonadales</taxon>
        <taxon>Methylophilaceae</taxon>
        <taxon>Methylophilus</taxon>
    </lineage>
</organism>
<accession>A0A1G9CLR8</accession>
<dbReference type="OrthoDB" id="9035707at2"/>
<evidence type="ECO:0000256" key="1">
    <source>
        <dbReference type="SAM" id="MobiDB-lite"/>
    </source>
</evidence>
<reference evidence="3" key="1">
    <citation type="submission" date="2016-10" db="EMBL/GenBank/DDBJ databases">
        <authorList>
            <person name="Varghese N."/>
            <person name="Submissions S."/>
        </authorList>
    </citation>
    <scope>NUCLEOTIDE SEQUENCE [LARGE SCALE GENOMIC DNA]</scope>
    <source>
        <strain evidence="3">CBMB127</strain>
    </source>
</reference>
<proteinExistence type="predicted"/>
<dbReference type="AlphaFoldDB" id="A0A1G9CLR8"/>